<evidence type="ECO:0000259" key="8">
    <source>
        <dbReference type="PROSITE" id="PS50994"/>
    </source>
</evidence>
<comment type="caution">
    <text evidence="9">The sequence shown here is derived from an EMBL/GenBank/DDBJ whole genome shotgun (WGS) entry which is preliminary data.</text>
</comment>
<evidence type="ECO:0000313" key="10">
    <source>
        <dbReference type="Proteomes" id="UP001229421"/>
    </source>
</evidence>
<proteinExistence type="predicted"/>
<evidence type="ECO:0000256" key="4">
    <source>
        <dbReference type="ARBA" id="ARBA00022801"/>
    </source>
</evidence>
<dbReference type="EMBL" id="JAUHHV010000005">
    <property type="protein sequence ID" value="KAK1425392.1"/>
    <property type="molecule type" value="Genomic_DNA"/>
</dbReference>
<dbReference type="InterPro" id="IPR036397">
    <property type="entry name" value="RNaseH_sf"/>
</dbReference>
<dbReference type="InterPro" id="IPR036875">
    <property type="entry name" value="Znf_CCHC_sf"/>
</dbReference>
<dbReference type="CDD" id="cd09272">
    <property type="entry name" value="RNase_HI_RT_Ty1"/>
    <property type="match status" value="1"/>
</dbReference>
<evidence type="ECO:0000256" key="6">
    <source>
        <dbReference type="SAM" id="MobiDB-lite"/>
    </source>
</evidence>
<dbReference type="PANTHER" id="PTHR42648:SF25">
    <property type="entry name" value="RNA-DIRECTED DNA POLYMERASE"/>
    <property type="match status" value="1"/>
</dbReference>
<evidence type="ECO:0000256" key="3">
    <source>
        <dbReference type="ARBA" id="ARBA00022750"/>
    </source>
</evidence>
<feature type="domain" description="CCHC-type" evidence="7">
    <location>
        <begin position="281"/>
        <end position="297"/>
    </location>
</feature>
<feature type="compositionally biased region" description="Polar residues" evidence="6">
    <location>
        <begin position="876"/>
        <end position="885"/>
    </location>
</feature>
<evidence type="ECO:0008006" key="11">
    <source>
        <dbReference type="Google" id="ProtNLM"/>
    </source>
</evidence>
<feature type="compositionally biased region" description="Basic residues" evidence="6">
    <location>
        <begin position="237"/>
        <end position="248"/>
    </location>
</feature>
<dbReference type="SUPFAM" id="SSF53098">
    <property type="entry name" value="Ribonuclease H-like"/>
    <property type="match status" value="1"/>
</dbReference>
<feature type="region of interest" description="Disordered" evidence="6">
    <location>
        <begin position="1"/>
        <end position="27"/>
    </location>
</feature>
<keyword evidence="3" id="KW-0064">Aspartyl protease</keyword>
<dbReference type="PANTHER" id="PTHR42648">
    <property type="entry name" value="TRANSPOSASE, PUTATIVE-RELATED"/>
    <property type="match status" value="1"/>
</dbReference>
<feature type="compositionally biased region" description="Basic and acidic residues" evidence="6">
    <location>
        <begin position="9"/>
        <end position="20"/>
    </location>
</feature>
<feature type="compositionally biased region" description="Polar residues" evidence="6">
    <location>
        <begin position="802"/>
        <end position="815"/>
    </location>
</feature>
<dbReference type="Proteomes" id="UP001229421">
    <property type="component" value="Unassembled WGS sequence"/>
</dbReference>
<dbReference type="InterPro" id="IPR054722">
    <property type="entry name" value="PolX-like_BBD"/>
</dbReference>
<keyword evidence="4" id="KW-0378">Hydrolase</keyword>
<dbReference type="Pfam" id="PF13976">
    <property type="entry name" value="gag_pre-integrs"/>
    <property type="match status" value="1"/>
</dbReference>
<name>A0AAD8KM28_TARER</name>
<dbReference type="Gene3D" id="3.30.420.10">
    <property type="entry name" value="Ribonuclease H-like superfamily/Ribonuclease H"/>
    <property type="match status" value="1"/>
</dbReference>
<feature type="region of interest" description="Disordered" evidence="6">
    <location>
        <begin position="204"/>
        <end position="275"/>
    </location>
</feature>
<feature type="compositionally biased region" description="Low complexity" evidence="6">
    <location>
        <begin position="818"/>
        <end position="859"/>
    </location>
</feature>
<dbReference type="InterPro" id="IPR043502">
    <property type="entry name" value="DNA/RNA_pol_sf"/>
</dbReference>
<dbReference type="InterPro" id="IPR039537">
    <property type="entry name" value="Retrotran_Ty1/copia-like"/>
</dbReference>
<dbReference type="Pfam" id="PF22936">
    <property type="entry name" value="Pol_BBD"/>
    <property type="match status" value="1"/>
</dbReference>
<keyword evidence="10" id="KW-1185">Reference proteome</keyword>
<dbReference type="Pfam" id="PF00665">
    <property type="entry name" value="rve"/>
    <property type="match status" value="1"/>
</dbReference>
<dbReference type="InterPro" id="IPR057670">
    <property type="entry name" value="SH3_retrovirus"/>
</dbReference>
<dbReference type="SMART" id="SM00343">
    <property type="entry name" value="ZnF_C2HC"/>
    <property type="match status" value="1"/>
</dbReference>
<protein>
    <recommendedName>
        <fullName evidence="11">Polyprotein</fullName>
    </recommendedName>
</protein>
<keyword evidence="5" id="KW-0863">Zinc-finger</keyword>
<evidence type="ECO:0000259" key="7">
    <source>
        <dbReference type="PROSITE" id="PS50158"/>
    </source>
</evidence>
<dbReference type="InterPro" id="IPR025724">
    <property type="entry name" value="GAG-pre-integrase_dom"/>
</dbReference>
<feature type="domain" description="Integrase catalytic" evidence="8">
    <location>
        <begin position="535"/>
        <end position="701"/>
    </location>
</feature>
<dbReference type="PROSITE" id="PS50994">
    <property type="entry name" value="INTEGRASE"/>
    <property type="match status" value="1"/>
</dbReference>
<dbReference type="Pfam" id="PF14223">
    <property type="entry name" value="Retrotran_gag_2"/>
    <property type="match status" value="1"/>
</dbReference>
<dbReference type="PROSITE" id="PS50158">
    <property type="entry name" value="ZF_CCHC"/>
    <property type="match status" value="1"/>
</dbReference>
<evidence type="ECO:0000256" key="2">
    <source>
        <dbReference type="ARBA" id="ARBA00022723"/>
    </source>
</evidence>
<dbReference type="InterPro" id="IPR013103">
    <property type="entry name" value="RVT_2"/>
</dbReference>
<dbReference type="GO" id="GO:0004190">
    <property type="term" value="F:aspartic-type endopeptidase activity"/>
    <property type="evidence" value="ECO:0007669"/>
    <property type="project" value="UniProtKB-KW"/>
</dbReference>
<dbReference type="Pfam" id="PF25597">
    <property type="entry name" value="SH3_retrovirus"/>
    <property type="match status" value="1"/>
</dbReference>
<keyword evidence="5" id="KW-0862">Zinc</keyword>
<organism evidence="9 10">
    <name type="scientific">Tagetes erecta</name>
    <name type="common">African marigold</name>
    <dbReference type="NCBI Taxonomy" id="13708"/>
    <lineage>
        <taxon>Eukaryota</taxon>
        <taxon>Viridiplantae</taxon>
        <taxon>Streptophyta</taxon>
        <taxon>Embryophyta</taxon>
        <taxon>Tracheophyta</taxon>
        <taxon>Spermatophyta</taxon>
        <taxon>Magnoliopsida</taxon>
        <taxon>eudicotyledons</taxon>
        <taxon>Gunneridae</taxon>
        <taxon>Pentapetalae</taxon>
        <taxon>asterids</taxon>
        <taxon>campanulids</taxon>
        <taxon>Asterales</taxon>
        <taxon>Asteraceae</taxon>
        <taxon>Asteroideae</taxon>
        <taxon>Heliantheae alliance</taxon>
        <taxon>Tageteae</taxon>
        <taxon>Tagetes</taxon>
    </lineage>
</organism>
<dbReference type="InterPro" id="IPR001584">
    <property type="entry name" value="Integrase_cat-core"/>
</dbReference>
<dbReference type="GO" id="GO:0006508">
    <property type="term" value="P:proteolysis"/>
    <property type="evidence" value="ECO:0007669"/>
    <property type="project" value="UniProtKB-KW"/>
</dbReference>
<evidence type="ECO:0000256" key="1">
    <source>
        <dbReference type="ARBA" id="ARBA00022670"/>
    </source>
</evidence>
<dbReference type="GO" id="GO:0008270">
    <property type="term" value="F:zinc ion binding"/>
    <property type="evidence" value="ECO:0007669"/>
    <property type="project" value="UniProtKB-KW"/>
</dbReference>
<feature type="region of interest" description="Disordered" evidence="6">
    <location>
        <begin position="772"/>
        <end position="891"/>
    </location>
</feature>
<sequence length="1437" mass="161822">MTNSNMGDKTSENSKSEKETATNPNSFQCPMLTATNYMTWAIRMRVLFKVHKVWDAIDPGSKDAEKNDTAMAVLFQAIPESLLLQIGNLTTIKEMWEAIKTRNQGADRVKEARLQTLMTEFEGLKMKEFETIDDFAAKLSGISSKSASLGEVIPQTKLVKKFLSGLPRSRYIQIVASIEQSVDLKTIGFEDVVGRLKAYEERIREDEPDNQSKLMFNKYDASSSSSSRSNSRESNRGRGRGSRGRGGGRGRGNYNQNRGQSSTSSGGDKQKGANRDYPKIKCYRCDKFGHFVSRCPKRKQDHQANFGDANEEDQSLYMMKGVQETVFLNEDRVIPKNYKNESDEKDLWYLDNGASNHMTGNLSLFSELNKRIGGKVKFGDGSYVDICGKGSILLVGKTGEQRLLTDIYYIPSLQSNIISLGQATECGCDIHMKDDLLFMHDDKGKLLMKVQRSKNRLYTIRLKTGKPVCLQAKIDNDDWLWHARLGHVNFDSMKQMVEKKMVVGMPKIDGENQICDACLVGKQTRQPFPKTASFRATRPLELIHGDLCGPISPCTLTGNRYIFVLIDDFSRFMWTYFLKEKSEALEAFKKFKVMVEVETNVKIKMFRTDRGGEFTSHEFDRFCETEGIIRHLTAPYTPQQNGVAERRNRTLLEMTRSILKARKVPNYLWGEAARHSTDLINKIPTRALNEKTPYEMLKNKKPNLKYLKVFGCLSYCKVTGGNIKKLDDRSRRLIYLGSEPGSKAYRLYDPITRRKVVSRDGDTIFDEKIGWSWNNKSNSDENQREPGMFWADLGGAIDTGNGAVNTGQYQQNNEPNIAENSANSSPTSPSETSPNSNATSPNSSGLFSNNSGSPNGLSGHQNISPDGPFSPDPISFATTSNSSETEPVRRSNRVPITPVRFNDYVINSSEVDDEFLLLTDDVPVRFDDAKTNPEWMKAMQSEIDSINKANTWKLVDVPNGAKVIGVKWLYKAKRKADDKIYRYKARLVAKGYAQEPGVDFDEVFAPVARLESVRLIISIAANQGWELHHLDVKTAFLNGDLKEEIFVAQPEGFVIKGEEHKVYKLSKSLYGLKQSPRAWNTKLNAILMNLKFHRCSQEQAVYRKIVGTNLTLIGVYVDDLIVTGSDLKSIMEFKHDMAKNFEMSDLGKLTYYLGVEVFQGKDEVCIKQEAYAKKILKEAGMLNCNPTHVPMDPNVKFAKFEDEEDFDATRYRKMVGCLRYLLQTRPDLAFSVGVASRYMQNPKQSHAAIIKQILRYLQGTCGYGIKYNRGANMIIGYSDSSHNIDEDDGRSTTGHVFYNGSSPITWCSQKQSTVALSSCEAEYMAANAAACQAVWLKELISEISNKQTQPVVLRVDNTSAIALVKNPVFHGKTKHIKSRYHFIRECVANEDVSIEHVSGANQKADILTKALGKLKFKEMRDKLGVSDLSNTSSKFRG</sequence>
<accession>A0AAD8KM28</accession>
<dbReference type="GO" id="GO:0003676">
    <property type="term" value="F:nucleic acid binding"/>
    <property type="evidence" value="ECO:0007669"/>
    <property type="project" value="InterPro"/>
</dbReference>
<dbReference type="Pfam" id="PF07727">
    <property type="entry name" value="RVT_2"/>
    <property type="match status" value="1"/>
</dbReference>
<reference evidence="9" key="1">
    <citation type="journal article" date="2023" name="bioRxiv">
        <title>Improved chromosome-level genome assembly for marigold (Tagetes erecta).</title>
        <authorList>
            <person name="Jiang F."/>
            <person name="Yuan L."/>
            <person name="Wang S."/>
            <person name="Wang H."/>
            <person name="Xu D."/>
            <person name="Wang A."/>
            <person name="Fan W."/>
        </authorList>
    </citation>
    <scope>NUCLEOTIDE SEQUENCE</scope>
    <source>
        <strain evidence="9">WSJ</strain>
        <tissue evidence="9">Leaf</tissue>
    </source>
</reference>
<dbReference type="GO" id="GO:0015074">
    <property type="term" value="P:DNA integration"/>
    <property type="evidence" value="ECO:0007669"/>
    <property type="project" value="InterPro"/>
</dbReference>
<keyword evidence="1" id="KW-0645">Protease</keyword>
<evidence type="ECO:0000256" key="5">
    <source>
        <dbReference type="PROSITE-ProRule" id="PRU00047"/>
    </source>
</evidence>
<evidence type="ECO:0000313" key="9">
    <source>
        <dbReference type="EMBL" id="KAK1425392.1"/>
    </source>
</evidence>
<dbReference type="SUPFAM" id="SSF56672">
    <property type="entry name" value="DNA/RNA polymerases"/>
    <property type="match status" value="1"/>
</dbReference>
<gene>
    <name evidence="9" type="ORF">QVD17_20744</name>
</gene>
<keyword evidence="2" id="KW-0479">Metal-binding</keyword>
<dbReference type="SUPFAM" id="SSF57756">
    <property type="entry name" value="Retrovirus zinc finger-like domains"/>
    <property type="match status" value="1"/>
</dbReference>
<dbReference type="InterPro" id="IPR001878">
    <property type="entry name" value="Znf_CCHC"/>
</dbReference>
<dbReference type="InterPro" id="IPR012337">
    <property type="entry name" value="RNaseH-like_sf"/>
</dbReference>